<proteinExistence type="predicted"/>
<name>A0A4Y2X7A8_ARAVE</name>
<reference evidence="2 4" key="1">
    <citation type="journal article" date="2019" name="Sci. Rep.">
        <title>Orb-weaving spider Araneus ventricosus genome elucidates the spidroin gene catalogue.</title>
        <authorList>
            <person name="Kono N."/>
            <person name="Nakamura H."/>
            <person name="Ohtoshi R."/>
            <person name="Moran D.A.P."/>
            <person name="Shinohara A."/>
            <person name="Yoshida Y."/>
            <person name="Fujiwara M."/>
            <person name="Mori M."/>
            <person name="Tomita M."/>
            <person name="Arakawa K."/>
        </authorList>
    </citation>
    <scope>NUCLEOTIDE SEQUENCE [LARGE SCALE GENOMIC DNA]</scope>
</reference>
<feature type="compositionally biased region" description="Basic residues" evidence="1">
    <location>
        <begin position="21"/>
        <end position="32"/>
    </location>
</feature>
<feature type="non-terminal residue" evidence="2">
    <location>
        <position position="1"/>
    </location>
</feature>
<dbReference type="AlphaFoldDB" id="A0A4Y2X7A8"/>
<dbReference type="EMBL" id="BGPR01070671">
    <property type="protein sequence ID" value="GBO44065.1"/>
    <property type="molecule type" value="Genomic_DNA"/>
</dbReference>
<accession>A0A4Y2X7A8</accession>
<organism evidence="2 4">
    <name type="scientific">Araneus ventricosus</name>
    <name type="common">Orbweaver spider</name>
    <name type="synonym">Epeira ventricosa</name>
    <dbReference type="NCBI Taxonomy" id="182803"/>
    <lineage>
        <taxon>Eukaryota</taxon>
        <taxon>Metazoa</taxon>
        <taxon>Ecdysozoa</taxon>
        <taxon>Arthropoda</taxon>
        <taxon>Chelicerata</taxon>
        <taxon>Arachnida</taxon>
        <taxon>Araneae</taxon>
        <taxon>Araneomorphae</taxon>
        <taxon>Entelegynae</taxon>
        <taxon>Araneoidea</taxon>
        <taxon>Araneidae</taxon>
        <taxon>Araneus</taxon>
    </lineage>
</organism>
<sequence length="104" mass="12794">EELDEEKQQDEEEVDLGITKRGMRRVRKKKSMTPKEKTQNRIKKLKANRPPCDPCGDKYRYHCSTRFQEEWRNQCNTEFWKKNYTERRDFIVATKLPLKRRRSE</sequence>
<evidence type="ECO:0000256" key="1">
    <source>
        <dbReference type="SAM" id="MobiDB-lite"/>
    </source>
</evidence>
<feature type="compositionally biased region" description="Acidic residues" evidence="1">
    <location>
        <begin position="1"/>
        <end position="15"/>
    </location>
</feature>
<dbReference type="Proteomes" id="UP000499080">
    <property type="component" value="Unassembled WGS sequence"/>
</dbReference>
<evidence type="ECO:0000313" key="4">
    <source>
        <dbReference type="Proteomes" id="UP000499080"/>
    </source>
</evidence>
<evidence type="ECO:0000313" key="2">
    <source>
        <dbReference type="EMBL" id="GBO44047.1"/>
    </source>
</evidence>
<comment type="caution">
    <text evidence="2">The sequence shown here is derived from an EMBL/GenBank/DDBJ whole genome shotgun (WGS) entry which is preliminary data.</text>
</comment>
<dbReference type="EMBL" id="BGPR01070653">
    <property type="protein sequence ID" value="GBO44047.1"/>
    <property type="molecule type" value="Genomic_DNA"/>
</dbReference>
<evidence type="ECO:0000313" key="3">
    <source>
        <dbReference type="EMBL" id="GBO44065.1"/>
    </source>
</evidence>
<protein>
    <submittedName>
        <fullName evidence="2">Uncharacterized protein</fullName>
    </submittedName>
</protein>
<gene>
    <name evidence="2" type="ORF">AVEN_138388_1</name>
    <name evidence="3" type="ORF">AVEN_61151_1</name>
</gene>
<keyword evidence="4" id="KW-1185">Reference proteome</keyword>
<feature type="region of interest" description="Disordered" evidence="1">
    <location>
        <begin position="1"/>
        <end position="42"/>
    </location>
</feature>